<evidence type="ECO:0000313" key="3">
    <source>
        <dbReference type="Proteomes" id="UP000053615"/>
    </source>
</evidence>
<gene>
    <name evidence="2" type="ORF">N325_08209</name>
</gene>
<feature type="non-terminal residue" evidence="2">
    <location>
        <position position="1"/>
    </location>
</feature>
<name>A0A091KDU7_COLST</name>
<reference evidence="2 3" key="1">
    <citation type="submission" date="2014-04" db="EMBL/GenBank/DDBJ databases">
        <title>Genome evolution of avian class.</title>
        <authorList>
            <person name="Zhang G."/>
            <person name="Li C."/>
        </authorList>
    </citation>
    <scope>NUCLEOTIDE SEQUENCE [LARGE SCALE GENOMIC DNA]</scope>
    <source>
        <strain evidence="2">BGI_N325</strain>
    </source>
</reference>
<organism evidence="2 3">
    <name type="scientific">Colius striatus</name>
    <name type="common">Speckled mousebird</name>
    <dbReference type="NCBI Taxonomy" id="57412"/>
    <lineage>
        <taxon>Eukaryota</taxon>
        <taxon>Metazoa</taxon>
        <taxon>Chordata</taxon>
        <taxon>Craniata</taxon>
        <taxon>Vertebrata</taxon>
        <taxon>Euteleostomi</taxon>
        <taxon>Archelosauria</taxon>
        <taxon>Archosauria</taxon>
        <taxon>Dinosauria</taxon>
        <taxon>Saurischia</taxon>
        <taxon>Theropoda</taxon>
        <taxon>Coelurosauria</taxon>
        <taxon>Aves</taxon>
        <taxon>Neognathae</taxon>
        <taxon>Neoaves</taxon>
        <taxon>Telluraves</taxon>
        <taxon>Coraciimorphae</taxon>
        <taxon>Coliiformes</taxon>
        <taxon>Coliidae</taxon>
        <taxon>Colius</taxon>
    </lineage>
</organism>
<dbReference type="InterPro" id="IPR002123">
    <property type="entry name" value="Plipid/glycerol_acylTrfase"/>
</dbReference>
<dbReference type="Pfam" id="PF01553">
    <property type="entry name" value="Acyltransferase"/>
    <property type="match status" value="1"/>
</dbReference>
<dbReference type="GO" id="GO:0006631">
    <property type="term" value="P:fatty acid metabolic process"/>
    <property type="evidence" value="ECO:0007669"/>
    <property type="project" value="TreeGrafter"/>
</dbReference>
<dbReference type="GO" id="GO:0031966">
    <property type="term" value="C:mitochondrial membrane"/>
    <property type="evidence" value="ECO:0007669"/>
    <property type="project" value="TreeGrafter"/>
</dbReference>
<dbReference type="GO" id="GO:0019432">
    <property type="term" value="P:triglyceride biosynthetic process"/>
    <property type="evidence" value="ECO:0007669"/>
    <property type="project" value="TreeGrafter"/>
</dbReference>
<accession>A0A091KDU7</accession>
<dbReference type="GO" id="GO:0008654">
    <property type="term" value="P:phospholipid biosynthetic process"/>
    <property type="evidence" value="ECO:0007669"/>
    <property type="project" value="TreeGrafter"/>
</dbReference>
<dbReference type="PANTHER" id="PTHR12563">
    <property type="entry name" value="GLYCEROL-3-PHOSPHATE ACYLTRANSFERASE"/>
    <property type="match status" value="1"/>
</dbReference>
<protein>
    <recommendedName>
        <fullName evidence="1">Phospholipid/glycerol acyltransferase domain-containing protein</fullName>
    </recommendedName>
</protein>
<dbReference type="GO" id="GO:0004366">
    <property type="term" value="F:glycerol-3-phosphate O-acyltransferase activity"/>
    <property type="evidence" value="ECO:0007669"/>
    <property type="project" value="TreeGrafter"/>
</dbReference>
<dbReference type="GO" id="GO:0006072">
    <property type="term" value="P:glycerol-3-phosphate metabolic process"/>
    <property type="evidence" value="ECO:0007669"/>
    <property type="project" value="TreeGrafter"/>
</dbReference>
<evidence type="ECO:0000259" key="1">
    <source>
        <dbReference type="SMART" id="SM00563"/>
    </source>
</evidence>
<proteinExistence type="predicted"/>
<dbReference type="PANTHER" id="PTHR12563:SF15">
    <property type="entry name" value="GLYCEROL-3-PHOSPHATE ACYLTRANSFERASE 2, MITOCHONDRIAL"/>
    <property type="match status" value="1"/>
</dbReference>
<dbReference type="InterPro" id="IPR022284">
    <property type="entry name" value="GPAT/DHAPAT"/>
</dbReference>
<dbReference type="EMBL" id="KK553739">
    <property type="protein sequence ID" value="KFP34546.1"/>
    <property type="molecule type" value="Genomic_DNA"/>
</dbReference>
<dbReference type="Proteomes" id="UP000053615">
    <property type="component" value="Unassembled WGS sequence"/>
</dbReference>
<keyword evidence="3" id="KW-1185">Reference proteome</keyword>
<sequence length="526" mass="57924">DTFYHAQLHSLGLRDARRVTEEETGFRGWLVRRVCGLLAVWGWKDTPRDLRERICSSKRVQDVAVSSGEARESPQWKEKVLEILAEIQAPLSLFMLRLCHWALLKLLGCIFHSVQLPLGQLATVLRATRRAEPQPPSLVFMATRRSQLDGLLLSFILFSQGLGVPRVTMDSQAYSPLLQALLRRLGGIFLPSGMGQMPNEGEGLPEAVLAVYIEELLRSQQPLLIFLEQPTPTMSLSASEHKWLSLLCHAARDGASPNVLLVPVGIAYDVAPGAWQRGDAQPLGLGACVWTLGWALRRSFGCVRVDLAQPFSLKEFVDRTLCRQDCAGRPLKELLVPSVLGLCPNPLDVKKAESWGLSPASASALEAEEMLVTMLGLHCLSGEGAAGLGGERLWGASSAWLMQDFAWLMDEVLLRQQELGFSGQLRAVMQHSLALLTPCLTFYRLPHLGDMLVVPRASADALRELGHHSTVILPVLAREAVGACAIQALLREMLPFLEPTTLPSAIVLSQAELHRKTLELLWLLPP</sequence>
<dbReference type="SMART" id="SM00563">
    <property type="entry name" value="PlsC"/>
    <property type="match status" value="1"/>
</dbReference>
<feature type="non-terminal residue" evidence="2">
    <location>
        <position position="526"/>
    </location>
</feature>
<dbReference type="AlphaFoldDB" id="A0A091KDU7"/>
<feature type="domain" description="Phospholipid/glycerol acyltransferase" evidence="1">
    <location>
        <begin position="138"/>
        <end position="269"/>
    </location>
</feature>
<evidence type="ECO:0000313" key="2">
    <source>
        <dbReference type="EMBL" id="KFP34546.1"/>
    </source>
</evidence>
<dbReference type="GO" id="GO:0034587">
    <property type="term" value="P:piRNA processing"/>
    <property type="evidence" value="ECO:0007669"/>
    <property type="project" value="TreeGrafter"/>
</dbReference>